<evidence type="ECO:0000313" key="9">
    <source>
        <dbReference type="EMBL" id="KAA0146811.1"/>
    </source>
</evidence>
<dbReference type="OMA" id="LCICSTH"/>
<dbReference type="EMBL" id="VLTM01000127">
    <property type="protein sequence ID" value="KAA0150136.1"/>
    <property type="molecule type" value="Genomic_DNA"/>
</dbReference>
<proteinExistence type="predicted"/>
<dbReference type="PANTHER" id="PTHR16056:SF16">
    <property type="entry name" value="REGULATOR OF MICROTUBULE DYNAMICS PROTEIN 1"/>
    <property type="match status" value="1"/>
</dbReference>
<dbReference type="GO" id="GO:0097431">
    <property type="term" value="C:mitotic spindle pole"/>
    <property type="evidence" value="ECO:0007669"/>
    <property type="project" value="TreeGrafter"/>
</dbReference>
<dbReference type="AlphaFoldDB" id="A0A5A8DGP0"/>
<evidence type="ECO:0000313" key="14">
    <source>
        <dbReference type="Proteomes" id="UP000325113"/>
    </source>
</evidence>
<name>A0A5A8DGP0_CAFRO</name>
<evidence type="ECO:0000313" key="12">
    <source>
        <dbReference type="Proteomes" id="UP000322899"/>
    </source>
</evidence>
<accession>A0A5A8DGP0</accession>
<keyword evidence="3" id="KW-0963">Cytoplasm</keyword>
<dbReference type="Pfam" id="PF21033">
    <property type="entry name" value="RMD1-3"/>
    <property type="match status" value="1"/>
</dbReference>
<dbReference type="InterPro" id="IPR011990">
    <property type="entry name" value="TPR-like_helical_dom_sf"/>
</dbReference>
<evidence type="ECO:0000256" key="4">
    <source>
        <dbReference type="ARBA" id="ARBA00022737"/>
    </source>
</evidence>
<dbReference type="PANTHER" id="PTHR16056">
    <property type="entry name" value="REGULATOR OF MICROTUBULE DYNAMICS PROTEIN"/>
    <property type="match status" value="1"/>
</dbReference>
<dbReference type="GO" id="GO:0005737">
    <property type="term" value="C:cytoplasm"/>
    <property type="evidence" value="ECO:0007669"/>
    <property type="project" value="TreeGrafter"/>
</dbReference>
<comment type="subunit">
    <text evidence="2">Interacts with microtubules.</text>
</comment>
<evidence type="ECO:0000256" key="6">
    <source>
        <dbReference type="ARBA" id="ARBA00023212"/>
    </source>
</evidence>
<keyword evidence="6" id="KW-0206">Cytoskeleton</keyword>
<evidence type="ECO:0000256" key="5">
    <source>
        <dbReference type="ARBA" id="ARBA00022803"/>
    </source>
</evidence>
<dbReference type="GO" id="GO:0008017">
    <property type="term" value="F:microtubule binding"/>
    <property type="evidence" value="ECO:0007669"/>
    <property type="project" value="TreeGrafter"/>
</dbReference>
<dbReference type="EMBL" id="VLTN01000077">
    <property type="protein sequence ID" value="KAA0146811.1"/>
    <property type="molecule type" value="Genomic_DNA"/>
</dbReference>
<dbReference type="Proteomes" id="UP000322899">
    <property type="component" value="Unassembled WGS sequence"/>
</dbReference>
<dbReference type="InterPro" id="IPR049039">
    <property type="entry name" value="RMD1-3_a_helical_rpt"/>
</dbReference>
<comment type="caution">
    <text evidence="11">The sequence shown here is derived from an EMBL/GenBank/DDBJ whole genome shotgun (WGS) entry which is preliminary data.</text>
</comment>
<keyword evidence="13" id="KW-1185">Reference proteome</keyword>
<dbReference type="Proteomes" id="UP000323011">
    <property type="component" value="Unassembled WGS sequence"/>
</dbReference>
<dbReference type="GO" id="GO:0005876">
    <property type="term" value="C:spindle microtubule"/>
    <property type="evidence" value="ECO:0007669"/>
    <property type="project" value="TreeGrafter"/>
</dbReference>
<protein>
    <recommendedName>
        <fullName evidence="7">Regulator of microtubule dynamics protein 1</fullName>
    </recommendedName>
    <alternativeName>
        <fullName evidence="8">Protein FAM82B</fullName>
    </alternativeName>
</protein>
<evidence type="ECO:0000256" key="2">
    <source>
        <dbReference type="ARBA" id="ARBA00011375"/>
    </source>
</evidence>
<evidence type="ECO:0000256" key="8">
    <source>
        <dbReference type="ARBA" id="ARBA00041958"/>
    </source>
</evidence>
<dbReference type="EMBL" id="VLTO01000112">
    <property type="protein sequence ID" value="KAA0163370.1"/>
    <property type="molecule type" value="Genomic_DNA"/>
</dbReference>
<evidence type="ECO:0000256" key="7">
    <source>
        <dbReference type="ARBA" id="ARBA00039966"/>
    </source>
</evidence>
<evidence type="ECO:0000256" key="3">
    <source>
        <dbReference type="ARBA" id="ARBA00022490"/>
    </source>
</evidence>
<evidence type="ECO:0000256" key="1">
    <source>
        <dbReference type="ARBA" id="ARBA00004245"/>
    </source>
</evidence>
<reference evidence="12 13" key="1">
    <citation type="submission" date="2019-07" db="EMBL/GenBank/DDBJ databases">
        <title>Genomes of Cafeteria roenbergensis.</title>
        <authorList>
            <person name="Fischer M.G."/>
            <person name="Hackl T."/>
            <person name="Roman M."/>
        </authorList>
    </citation>
    <scope>NUCLEOTIDE SEQUENCE [LARGE SCALE GENOMIC DNA]</scope>
    <source>
        <strain evidence="9 13">BVI</strain>
        <strain evidence="10 14">Cflag</strain>
        <strain evidence="11 12">E4-10P</strain>
    </source>
</reference>
<evidence type="ECO:0000313" key="11">
    <source>
        <dbReference type="EMBL" id="KAA0163370.1"/>
    </source>
</evidence>
<keyword evidence="5" id="KW-0802">TPR repeat</keyword>
<dbReference type="SUPFAM" id="SSF48452">
    <property type="entry name" value="TPR-like"/>
    <property type="match status" value="1"/>
</dbReference>
<dbReference type="OrthoDB" id="69711at2759"/>
<evidence type="ECO:0000313" key="10">
    <source>
        <dbReference type="EMBL" id="KAA0150136.1"/>
    </source>
</evidence>
<gene>
    <name evidence="11" type="ORF">FNF27_07944</name>
    <name evidence="9" type="ORF">FNF29_07787</name>
    <name evidence="10" type="ORF">FNF31_07087</name>
</gene>
<comment type="subcellular location">
    <subcellularLocation>
        <location evidence="1">Cytoplasm</location>
        <location evidence="1">Cytoskeleton</location>
    </subcellularLocation>
</comment>
<keyword evidence="4" id="KW-0677">Repeat</keyword>
<evidence type="ECO:0000313" key="13">
    <source>
        <dbReference type="Proteomes" id="UP000323011"/>
    </source>
</evidence>
<dbReference type="Gene3D" id="1.25.40.10">
    <property type="entry name" value="Tetratricopeptide repeat domain"/>
    <property type="match status" value="1"/>
</dbReference>
<sequence>MLERALAEVDAALAAAAAAGKTEGAELGAAWRWRGTILSALTSYMDTKGSIAASPRIRDAWVQAVQLDELDASAMHLLGRWYCKMASLSWLERTAASVLFGTPPPATYEEALAWFERAEEAQPGFWLANRVRLADTLLLLGRPAEAEAWAERAAAMEVVTADDVASRAELDAMAAKQGWSVTSPPERA</sequence>
<organism evidence="11 12">
    <name type="scientific">Cafeteria roenbergensis</name>
    <name type="common">Marine flagellate</name>
    <dbReference type="NCBI Taxonomy" id="33653"/>
    <lineage>
        <taxon>Eukaryota</taxon>
        <taxon>Sar</taxon>
        <taxon>Stramenopiles</taxon>
        <taxon>Bigyra</taxon>
        <taxon>Opalozoa</taxon>
        <taxon>Bicosoecida</taxon>
        <taxon>Cafeteriaceae</taxon>
        <taxon>Cafeteria</taxon>
    </lineage>
</organism>
<dbReference type="Proteomes" id="UP000325113">
    <property type="component" value="Unassembled WGS sequence"/>
</dbReference>